<evidence type="ECO:0000313" key="2">
    <source>
        <dbReference type="Proteomes" id="UP000297703"/>
    </source>
</evidence>
<reference evidence="1 2" key="1">
    <citation type="submission" date="2019-04" db="EMBL/GenBank/DDBJ databases">
        <title>Draft genome of the big-headed turtle Platysternon megacephalum.</title>
        <authorList>
            <person name="Gong S."/>
        </authorList>
    </citation>
    <scope>NUCLEOTIDE SEQUENCE [LARGE SCALE GENOMIC DNA]</scope>
    <source>
        <strain evidence="1">DO16091913</strain>
        <tissue evidence="1">Muscle</tissue>
    </source>
</reference>
<organism evidence="1 2">
    <name type="scientific">Platysternon megacephalum</name>
    <name type="common">big-headed turtle</name>
    <dbReference type="NCBI Taxonomy" id="55544"/>
    <lineage>
        <taxon>Eukaryota</taxon>
        <taxon>Metazoa</taxon>
        <taxon>Chordata</taxon>
        <taxon>Craniata</taxon>
        <taxon>Vertebrata</taxon>
        <taxon>Euteleostomi</taxon>
        <taxon>Archelosauria</taxon>
        <taxon>Testudinata</taxon>
        <taxon>Testudines</taxon>
        <taxon>Cryptodira</taxon>
        <taxon>Durocryptodira</taxon>
        <taxon>Testudinoidea</taxon>
        <taxon>Platysternidae</taxon>
        <taxon>Platysternon</taxon>
    </lineage>
</organism>
<gene>
    <name evidence="1" type="ORF">DR999_PMT10680</name>
</gene>
<accession>A0A4D9E638</accession>
<dbReference type="EMBL" id="QXTE01000096">
    <property type="protein sequence ID" value="TFK06371.1"/>
    <property type="molecule type" value="Genomic_DNA"/>
</dbReference>
<dbReference type="Proteomes" id="UP000297703">
    <property type="component" value="Unassembled WGS sequence"/>
</dbReference>
<reference evidence="1 2" key="2">
    <citation type="submission" date="2019-04" db="EMBL/GenBank/DDBJ databases">
        <title>The genome sequence of big-headed turtle.</title>
        <authorList>
            <person name="Gong S."/>
        </authorList>
    </citation>
    <scope>NUCLEOTIDE SEQUENCE [LARGE SCALE GENOMIC DNA]</scope>
    <source>
        <strain evidence="1">DO16091913</strain>
        <tissue evidence="1">Muscle</tissue>
    </source>
</reference>
<sequence length="99" mass="11394">MEDSLLNTAAVCYSEAEIAIPLGEEKLATAGRGKRRRSWRVRLRERQLEGRSEREEPAAHWPGLALPNVPYLQDWAQTQLSQQDHFLWQNLCSSMNRCA</sequence>
<evidence type="ECO:0000313" key="1">
    <source>
        <dbReference type="EMBL" id="TFK06371.1"/>
    </source>
</evidence>
<proteinExistence type="predicted"/>
<dbReference type="AlphaFoldDB" id="A0A4D9E638"/>
<protein>
    <submittedName>
        <fullName evidence="1">15 kDa selenoprotein</fullName>
    </submittedName>
</protein>
<comment type="caution">
    <text evidence="1">The sequence shown here is derived from an EMBL/GenBank/DDBJ whole genome shotgun (WGS) entry which is preliminary data.</text>
</comment>
<keyword evidence="2" id="KW-1185">Reference proteome</keyword>
<name>A0A4D9E638_9SAUR</name>